<name>A0ABP8ZEW7_9MICO</name>
<organism evidence="3 4">
    <name type="scientific">Amnibacterium soli</name>
    <dbReference type="NCBI Taxonomy" id="1282736"/>
    <lineage>
        <taxon>Bacteria</taxon>
        <taxon>Bacillati</taxon>
        <taxon>Actinomycetota</taxon>
        <taxon>Actinomycetes</taxon>
        <taxon>Micrococcales</taxon>
        <taxon>Microbacteriaceae</taxon>
        <taxon>Amnibacterium</taxon>
    </lineage>
</organism>
<dbReference type="EMBL" id="BAABLP010000007">
    <property type="protein sequence ID" value="GAA4754970.1"/>
    <property type="molecule type" value="Genomic_DNA"/>
</dbReference>
<dbReference type="RefSeq" id="WP_345482158.1">
    <property type="nucleotide sequence ID" value="NZ_BAABLP010000007.1"/>
</dbReference>
<comment type="caution">
    <text evidence="3">The sequence shown here is derived from an EMBL/GenBank/DDBJ whole genome shotgun (WGS) entry which is preliminary data.</text>
</comment>
<feature type="compositionally biased region" description="Basic and acidic residues" evidence="1">
    <location>
        <begin position="194"/>
        <end position="217"/>
    </location>
</feature>
<accession>A0ABP8ZEW7</accession>
<evidence type="ECO:0000256" key="1">
    <source>
        <dbReference type="SAM" id="MobiDB-lite"/>
    </source>
</evidence>
<feature type="region of interest" description="Disordered" evidence="1">
    <location>
        <begin position="190"/>
        <end position="217"/>
    </location>
</feature>
<dbReference type="InterPro" id="IPR005094">
    <property type="entry name" value="Endonuclease_MobA/VirD2"/>
</dbReference>
<feature type="domain" description="MobA/VirD2-like nuclease" evidence="2">
    <location>
        <begin position="90"/>
        <end position="188"/>
    </location>
</feature>
<sequence>MIAKVTRGADMAGLMTYLAGAGRSNEHTEQHLIAGDSAVMTMYGYDTLDRATAVAIAGDLDAPRRELGVDVTRLVVRSDPASEELIKARVDASVWHCSLSLGADEGQLTDEQWGAIAQGFVDRMGFTETSGHAPCRWVAVRHGVSTAGNDHVHLAVSLVREDGTKASTHNDFQRAMAAVRELEQAHGLKPLTPGREKAFPQREETRPAREAAARRGAMEVDAKRLERTVRAAAVASLDEGEFVRRLRREGVLVRPRFAAGRDDVVTGYSVALRPDAGRQPVWHGGLRLARDLSLPELRKGWPDRPESASAAVAEWQATRRNPARYQPAAPGREAAELDPALFSKHAQEMTRLHDYLAQVPADDYATWAHVARDTAGAYAAWSRRLEPTPGPLADAARTLARSAQLRPSESRPRPVAMPSMANAAALIAAHASKGSNATAEALLFRQLAQTTLSVVRAAQAAGDARRAAELATSMREQLRGVRDAYVVQERSNLLAAMSPQDRAVYERAEVAAGRGGPLPARLAPTGSTATTDLAGATPARPVSSRRDEAER</sequence>
<evidence type="ECO:0000259" key="2">
    <source>
        <dbReference type="Pfam" id="PF03432"/>
    </source>
</evidence>
<reference evidence="4" key="1">
    <citation type="journal article" date="2019" name="Int. J. Syst. Evol. Microbiol.">
        <title>The Global Catalogue of Microorganisms (GCM) 10K type strain sequencing project: providing services to taxonomists for standard genome sequencing and annotation.</title>
        <authorList>
            <consortium name="The Broad Institute Genomics Platform"/>
            <consortium name="The Broad Institute Genome Sequencing Center for Infectious Disease"/>
            <person name="Wu L."/>
            <person name="Ma J."/>
        </authorList>
    </citation>
    <scope>NUCLEOTIDE SEQUENCE [LARGE SCALE GENOMIC DNA]</scope>
    <source>
        <strain evidence="4">JCM 19015</strain>
    </source>
</reference>
<gene>
    <name evidence="3" type="ORF">GCM10025783_30120</name>
</gene>
<keyword evidence="4" id="KW-1185">Reference proteome</keyword>
<protein>
    <submittedName>
        <fullName evidence="3">Relaxase/mobilization nuclease domain-containing protein</fullName>
    </submittedName>
</protein>
<dbReference type="Proteomes" id="UP001500121">
    <property type="component" value="Unassembled WGS sequence"/>
</dbReference>
<evidence type="ECO:0000313" key="4">
    <source>
        <dbReference type="Proteomes" id="UP001500121"/>
    </source>
</evidence>
<feature type="region of interest" description="Disordered" evidence="1">
    <location>
        <begin position="512"/>
        <end position="551"/>
    </location>
</feature>
<evidence type="ECO:0000313" key="3">
    <source>
        <dbReference type="EMBL" id="GAA4754970.1"/>
    </source>
</evidence>
<proteinExistence type="predicted"/>
<dbReference type="Pfam" id="PF03432">
    <property type="entry name" value="Relaxase"/>
    <property type="match status" value="1"/>
</dbReference>